<feature type="transmembrane region" description="Helical" evidence="7">
    <location>
        <begin position="189"/>
        <end position="209"/>
    </location>
</feature>
<feature type="transmembrane region" description="Helical" evidence="7">
    <location>
        <begin position="132"/>
        <end position="150"/>
    </location>
</feature>
<evidence type="ECO:0000256" key="7">
    <source>
        <dbReference type="RuleBase" id="RU361157"/>
    </source>
</evidence>
<accession>A0ABM9C2X0</accession>
<sequence>MIHRTNPDIPSVLLRKSVPRNPGAFAVIRTFMWRSLQTTRNHLFGYAMEAILAPAMMLLIFNYLFGGAIAGSTGAYIQFLLPGILIMTVVPMTVYSGTTISLDIAKGVYNRFRTMPFWQPASVLGLNIMDGLRYTAAMLAALGTGMLIGFRPEGGAAGAIAGVLYIILFAFSVSWIFSMIGVLAKRPETVSGTSMVFVYPLLFASNILVDSATMPRWIQIIVDLNPISIAASTVRGLMFGTAGTADIAAGIGICLLFIIIFAPLTFYLYLTKNNR</sequence>
<comment type="caution">
    <text evidence="9">The sequence shown here is derived from an EMBL/GenBank/DDBJ whole genome shotgun (WGS) entry which is preliminary data.</text>
</comment>
<keyword evidence="6 7" id="KW-0472">Membrane</keyword>
<evidence type="ECO:0000256" key="5">
    <source>
        <dbReference type="ARBA" id="ARBA00022989"/>
    </source>
</evidence>
<organism evidence="9 10">
    <name type="scientific">Paenibacillus plantiphilus</name>
    <dbReference type="NCBI Taxonomy" id="2905650"/>
    <lineage>
        <taxon>Bacteria</taxon>
        <taxon>Bacillati</taxon>
        <taxon>Bacillota</taxon>
        <taxon>Bacilli</taxon>
        <taxon>Bacillales</taxon>
        <taxon>Paenibacillaceae</taxon>
        <taxon>Paenibacillus</taxon>
    </lineage>
</organism>
<proteinExistence type="inferred from homology"/>
<evidence type="ECO:0000256" key="4">
    <source>
        <dbReference type="ARBA" id="ARBA00022692"/>
    </source>
</evidence>
<evidence type="ECO:0000313" key="10">
    <source>
        <dbReference type="Proteomes" id="UP000838686"/>
    </source>
</evidence>
<evidence type="ECO:0000256" key="2">
    <source>
        <dbReference type="ARBA" id="ARBA00007783"/>
    </source>
</evidence>
<dbReference type="InterPro" id="IPR047817">
    <property type="entry name" value="ABC2_TM_bact-type"/>
</dbReference>
<dbReference type="EMBL" id="CAKMMF010000006">
    <property type="protein sequence ID" value="CAH1200587.1"/>
    <property type="molecule type" value="Genomic_DNA"/>
</dbReference>
<keyword evidence="4 7" id="KW-0812">Transmembrane</keyword>
<evidence type="ECO:0000256" key="1">
    <source>
        <dbReference type="ARBA" id="ARBA00004651"/>
    </source>
</evidence>
<feature type="domain" description="ABC transmembrane type-2" evidence="8">
    <location>
        <begin position="45"/>
        <end position="272"/>
    </location>
</feature>
<gene>
    <name evidence="9" type="primary">drrB_2</name>
    <name evidence="9" type="ORF">PAECIP111893_01475</name>
</gene>
<dbReference type="RefSeq" id="WP_236339821.1">
    <property type="nucleotide sequence ID" value="NZ_CAKMMF010000006.1"/>
</dbReference>
<dbReference type="PANTHER" id="PTHR43077:SF8">
    <property type="entry name" value="DOXORUBICIN RESISTANCE ABC TRANSPORTER PERMEASE PROTEIN DRRB"/>
    <property type="match status" value="1"/>
</dbReference>
<dbReference type="PIRSF" id="PIRSF006648">
    <property type="entry name" value="DrrB"/>
    <property type="match status" value="1"/>
</dbReference>
<keyword evidence="5 7" id="KW-1133">Transmembrane helix</keyword>
<keyword evidence="7" id="KW-0813">Transport</keyword>
<keyword evidence="3 7" id="KW-1003">Cell membrane</keyword>
<dbReference type="PANTHER" id="PTHR43077">
    <property type="entry name" value="TRANSPORT PERMEASE YVFS-RELATED"/>
    <property type="match status" value="1"/>
</dbReference>
<reference evidence="9" key="1">
    <citation type="submission" date="2022-01" db="EMBL/GenBank/DDBJ databases">
        <authorList>
            <person name="Criscuolo A."/>
        </authorList>
    </citation>
    <scope>NUCLEOTIDE SEQUENCE</scope>
    <source>
        <strain evidence="9">CIP111893</strain>
    </source>
</reference>
<comment type="similarity">
    <text evidence="2 7">Belongs to the ABC-2 integral membrane protein family.</text>
</comment>
<dbReference type="PROSITE" id="PS51012">
    <property type="entry name" value="ABC_TM2"/>
    <property type="match status" value="1"/>
</dbReference>
<feature type="transmembrane region" description="Helical" evidence="7">
    <location>
        <begin position="43"/>
        <end position="65"/>
    </location>
</feature>
<name>A0ABM9C2X0_9BACL</name>
<evidence type="ECO:0000313" key="9">
    <source>
        <dbReference type="EMBL" id="CAH1200587.1"/>
    </source>
</evidence>
<comment type="subcellular location">
    <subcellularLocation>
        <location evidence="1 7">Cell membrane</location>
        <topology evidence="1 7">Multi-pass membrane protein</topology>
    </subcellularLocation>
</comment>
<dbReference type="Pfam" id="PF01061">
    <property type="entry name" value="ABC2_membrane"/>
    <property type="match status" value="1"/>
</dbReference>
<evidence type="ECO:0000256" key="3">
    <source>
        <dbReference type="ARBA" id="ARBA00022475"/>
    </source>
</evidence>
<keyword evidence="10" id="KW-1185">Reference proteome</keyword>
<feature type="transmembrane region" description="Helical" evidence="7">
    <location>
        <begin position="156"/>
        <end position="177"/>
    </location>
</feature>
<dbReference type="InterPro" id="IPR051328">
    <property type="entry name" value="T7SS_ABC-Transporter"/>
</dbReference>
<evidence type="ECO:0000256" key="6">
    <source>
        <dbReference type="ARBA" id="ARBA00023136"/>
    </source>
</evidence>
<dbReference type="InterPro" id="IPR013525">
    <property type="entry name" value="ABC2_TM"/>
</dbReference>
<feature type="transmembrane region" description="Helical" evidence="7">
    <location>
        <begin position="77"/>
        <end position="105"/>
    </location>
</feature>
<feature type="transmembrane region" description="Helical" evidence="7">
    <location>
        <begin position="247"/>
        <end position="270"/>
    </location>
</feature>
<dbReference type="Proteomes" id="UP000838686">
    <property type="component" value="Unassembled WGS sequence"/>
</dbReference>
<evidence type="ECO:0000259" key="8">
    <source>
        <dbReference type="PROSITE" id="PS51012"/>
    </source>
</evidence>
<protein>
    <recommendedName>
        <fullName evidence="7">Transport permease protein</fullName>
    </recommendedName>
</protein>
<dbReference type="InterPro" id="IPR000412">
    <property type="entry name" value="ABC_2_transport"/>
</dbReference>